<proteinExistence type="predicted"/>
<gene>
    <name evidence="2" type="ORF">D0Y50_01320</name>
</gene>
<sequence length="195" mass="21301">MQATYSARSVTRQPYQTAPPHAIDAESTNTGSYTAAAFATALKKRLQQRRGKPYAEFNATAPTTEDAHSSALSSATVAPVSGVTRHTDPSSNSASVQWQPALEESHRQDAAALSAIHQTEPVEAVISMLREEALFIQLMILRECRDKGHMPSPTLFSQLDKVQQVLQREVEAKAQRLKATRTATERSGNLLDEQG</sequence>
<feature type="compositionally biased region" description="Polar residues" evidence="1">
    <location>
        <begin position="1"/>
        <end position="16"/>
    </location>
</feature>
<evidence type="ECO:0000313" key="3">
    <source>
        <dbReference type="Proteomes" id="UP000262073"/>
    </source>
</evidence>
<reference evidence="2 3" key="1">
    <citation type="submission" date="2018-08" db="EMBL/GenBank/DDBJ databases">
        <title>Salinimonas sediminis sp. nov., a piezophilic bacterium isolated from a deep-sea sediment sample from the New Britain Trench.</title>
        <authorList>
            <person name="Cao J."/>
        </authorList>
    </citation>
    <scope>NUCLEOTIDE SEQUENCE [LARGE SCALE GENOMIC DNA]</scope>
    <source>
        <strain evidence="2 3">N102</strain>
    </source>
</reference>
<protein>
    <submittedName>
        <fullName evidence="2">Uncharacterized protein</fullName>
    </submittedName>
</protein>
<name>A0A346NHX1_9ALTE</name>
<dbReference type="Proteomes" id="UP000262073">
    <property type="component" value="Chromosome"/>
</dbReference>
<dbReference type="AlphaFoldDB" id="A0A346NHX1"/>
<evidence type="ECO:0000313" key="2">
    <source>
        <dbReference type="EMBL" id="AXR05128.1"/>
    </source>
</evidence>
<feature type="region of interest" description="Disordered" evidence="1">
    <location>
        <begin position="1"/>
        <end position="28"/>
    </location>
</feature>
<accession>A0A346NHX1</accession>
<dbReference type="EMBL" id="CP031769">
    <property type="protein sequence ID" value="AXR05128.1"/>
    <property type="molecule type" value="Genomic_DNA"/>
</dbReference>
<feature type="region of interest" description="Disordered" evidence="1">
    <location>
        <begin position="175"/>
        <end position="195"/>
    </location>
</feature>
<organism evidence="2 3">
    <name type="scientific">Salinimonas sediminis</name>
    <dbReference type="NCBI Taxonomy" id="2303538"/>
    <lineage>
        <taxon>Bacteria</taxon>
        <taxon>Pseudomonadati</taxon>
        <taxon>Pseudomonadota</taxon>
        <taxon>Gammaproteobacteria</taxon>
        <taxon>Alteromonadales</taxon>
        <taxon>Alteromonadaceae</taxon>
        <taxon>Alteromonas/Salinimonas group</taxon>
        <taxon>Salinimonas</taxon>
    </lineage>
</organism>
<evidence type="ECO:0000256" key="1">
    <source>
        <dbReference type="SAM" id="MobiDB-lite"/>
    </source>
</evidence>
<dbReference type="KEGG" id="salm:D0Y50_01320"/>
<keyword evidence="3" id="KW-1185">Reference proteome</keyword>